<sequence>MNKVNYIALTLCLAGCSVFSQTIITDRPDQTESSSTIEKGSLQIETGVLLGFTEDDFSSERQLLAPSTLFRYGITNGIELRVLSQFESLKDQNSSQKINGMSDLEIGTKIQLFKKENINTEMAFLSHLILSTGSKYLSNNAFGTINKLSISHELSDVLGLGYNVGYDYFGEGSGNLTYSVALGISVTETFGVYIEPYGNFVEFDTHEASFDAGIAYLLKDNCQLDFSFGTGINHTMNYLSLGCSINIAKAKSN</sequence>
<evidence type="ECO:0000313" key="1">
    <source>
        <dbReference type="EMBL" id="XBL15603.1"/>
    </source>
</evidence>
<reference evidence="1" key="1">
    <citation type="submission" date="2024-04" db="EMBL/GenBank/DDBJ databases">
        <title>Mariniflexile litorale, isolated from the shallow sediments of the Sea of Japan.</title>
        <authorList>
            <person name="Romanenko L."/>
            <person name="Isaeva M."/>
        </authorList>
    </citation>
    <scope>NUCLEOTIDE SEQUENCE [LARGE SCALE GENOMIC DNA]</scope>
    <source>
        <strain evidence="1">KMM 9835</strain>
    </source>
</reference>
<keyword evidence="2" id="KW-1185">Reference proteome</keyword>
<organism evidence="1 2">
    <name type="scientific">Mariniflexile litorale</name>
    <dbReference type="NCBI Taxonomy" id="3045158"/>
    <lineage>
        <taxon>Bacteria</taxon>
        <taxon>Pseudomonadati</taxon>
        <taxon>Bacteroidota</taxon>
        <taxon>Flavobacteriia</taxon>
        <taxon>Flavobacteriales</taxon>
        <taxon>Flavobacteriaceae</taxon>
        <taxon>Mariniflexile</taxon>
    </lineage>
</organism>
<proteinExistence type="predicted"/>
<dbReference type="AlphaFoldDB" id="A0AAU7EKB2"/>
<dbReference type="EMBL" id="CP155618">
    <property type="protein sequence ID" value="XBL15603.1"/>
    <property type="molecule type" value="Genomic_DNA"/>
</dbReference>
<dbReference type="InterPro" id="IPR025737">
    <property type="entry name" value="FApF"/>
</dbReference>
<protein>
    <submittedName>
        <fullName evidence="1">Transporter</fullName>
    </submittedName>
</protein>
<dbReference type="Pfam" id="PF13557">
    <property type="entry name" value="Phenol_MetA_deg"/>
    <property type="match status" value="1"/>
</dbReference>
<accession>A0AAU7EKB2</accession>
<dbReference type="KEGG" id="mlil:QLS71_006185"/>
<evidence type="ECO:0000313" key="2">
    <source>
        <dbReference type="Proteomes" id="UP001224325"/>
    </source>
</evidence>
<name>A0AAU7EKB2_9FLAO</name>
<dbReference type="Proteomes" id="UP001224325">
    <property type="component" value="Chromosome"/>
</dbReference>
<gene>
    <name evidence="1" type="ORF">QLS71_006185</name>
</gene>
<dbReference type="RefSeq" id="WP_308991602.1">
    <property type="nucleotide sequence ID" value="NZ_CP155618.1"/>
</dbReference>